<organism evidence="7 8">
    <name type="scientific">Kribbella steppae</name>
    <dbReference type="NCBI Taxonomy" id="2512223"/>
    <lineage>
        <taxon>Bacteria</taxon>
        <taxon>Bacillati</taxon>
        <taxon>Actinomycetota</taxon>
        <taxon>Actinomycetes</taxon>
        <taxon>Propionibacteriales</taxon>
        <taxon>Kribbellaceae</taxon>
        <taxon>Kribbella</taxon>
    </lineage>
</organism>
<dbReference type="EMBL" id="SLWN01000001">
    <property type="protein sequence ID" value="TCO35509.1"/>
    <property type="molecule type" value="Genomic_DNA"/>
</dbReference>
<keyword evidence="4 6" id="KW-1133">Transmembrane helix</keyword>
<comment type="subcellular location">
    <subcellularLocation>
        <location evidence="1">Cell membrane</location>
        <topology evidence="1">Multi-pass membrane protein</topology>
    </subcellularLocation>
</comment>
<keyword evidence="5 6" id="KW-0472">Membrane</keyword>
<keyword evidence="2" id="KW-1003">Cell membrane</keyword>
<keyword evidence="8" id="KW-1185">Reference proteome</keyword>
<dbReference type="GO" id="GO:0015171">
    <property type="term" value="F:amino acid transmembrane transporter activity"/>
    <property type="evidence" value="ECO:0007669"/>
    <property type="project" value="TreeGrafter"/>
</dbReference>
<evidence type="ECO:0000313" key="8">
    <source>
        <dbReference type="Proteomes" id="UP000294508"/>
    </source>
</evidence>
<accession>A0A4R2HWN7</accession>
<gene>
    <name evidence="7" type="ORF">EV652_101391</name>
</gene>
<evidence type="ECO:0000256" key="6">
    <source>
        <dbReference type="SAM" id="Phobius"/>
    </source>
</evidence>
<evidence type="ECO:0000256" key="4">
    <source>
        <dbReference type="ARBA" id="ARBA00022989"/>
    </source>
</evidence>
<protein>
    <submittedName>
        <fullName evidence="7">LysE type translocator</fullName>
    </submittedName>
</protein>
<evidence type="ECO:0000256" key="1">
    <source>
        <dbReference type="ARBA" id="ARBA00004651"/>
    </source>
</evidence>
<reference evidence="7 8" key="1">
    <citation type="journal article" date="2015" name="Stand. Genomic Sci.">
        <title>Genomic Encyclopedia of Bacterial and Archaeal Type Strains, Phase III: the genomes of soil and plant-associated and newly described type strains.</title>
        <authorList>
            <person name="Whitman W.B."/>
            <person name="Woyke T."/>
            <person name="Klenk H.P."/>
            <person name="Zhou Y."/>
            <person name="Lilburn T.G."/>
            <person name="Beck B.J."/>
            <person name="De Vos P."/>
            <person name="Vandamme P."/>
            <person name="Eisen J.A."/>
            <person name="Garrity G."/>
            <person name="Hugenholtz P."/>
            <person name="Kyrpides N.C."/>
        </authorList>
    </citation>
    <scope>NUCLEOTIDE SEQUENCE [LARGE SCALE GENOMIC DNA]</scope>
    <source>
        <strain evidence="7 8">VKM Ac-2572</strain>
    </source>
</reference>
<dbReference type="GO" id="GO:0005886">
    <property type="term" value="C:plasma membrane"/>
    <property type="evidence" value="ECO:0007669"/>
    <property type="project" value="UniProtKB-SubCell"/>
</dbReference>
<feature type="transmembrane region" description="Helical" evidence="6">
    <location>
        <begin position="6"/>
        <end position="27"/>
    </location>
</feature>
<evidence type="ECO:0000256" key="2">
    <source>
        <dbReference type="ARBA" id="ARBA00022475"/>
    </source>
</evidence>
<comment type="caution">
    <text evidence="7">The sequence shown here is derived from an EMBL/GenBank/DDBJ whole genome shotgun (WGS) entry which is preliminary data.</text>
</comment>
<name>A0A4R2HWN7_9ACTN</name>
<evidence type="ECO:0000256" key="5">
    <source>
        <dbReference type="ARBA" id="ARBA00023136"/>
    </source>
</evidence>
<feature type="transmembrane region" description="Helical" evidence="6">
    <location>
        <begin position="76"/>
        <end position="98"/>
    </location>
</feature>
<keyword evidence="3 6" id="KW-0812">Transmembrane</keyword>
<dbReference type="AlphaFoldDB" id="A0A4R2HWN7"/>
<dbReference type="InterPro" id="IPR001123">
    <property type="entry name" value="LeuE-type"/>
</dbReference>
<evidence type="ECO:0000256" key="3">
    <source>
        <dbReference type="ARBA" id="ARBA00022692"/>
    </source>
</evidence>
<feature type="transmembrane region" description="Helical" evidence="6">
    <location>
        <begin position="118"/>
        <end position="136"/>
    </location>
</feature>
<dbReference type="PANTHER" id="PTHR30086">
    <property type="entry name" value="ARGININE EXPORTER PROTEIN ARGO"/>
    <property type="match status" value="1"/>
</dbReference>
<evidence type="ECO:0000313" key="7">
    <source>
        <dbReference type="EMBL" id="TCO35509.1"/>
    </source>
</evidence>
<dbReference type="PANTHER" id="PTHR30086:SF20">
    <property type="entry name" value="ARGININE EXPORTER PROTEIN ARGO-RELATED"/>
    <property type="match status" value="1"/>
</dbReference>
<proteinExistence type="predicted"/>
<dbReference type="Pfam" id="PF01810">
    <property type="entry name" value="LysE"/>
    <property type="match status" value="1"/>
</dbReference>
<sequence length="140" mass="14612">MRSATAYEVVRLVGALYLIGLGLITLWRSRTRSAPVANGRLGPVTLRSAWTANVLNPKAAAVYLTLAPQFLSRDAIGLPGLLALAAVHVTLTAVWLTVSTGVLRLVTANSRGSALTRSVSAIGGTVLVALGIRTLIQGRV</sequence>
<dbReference type="Proteomes" id="UP000294508">
    <property type="component" value="Unassembled WGS sequence"/>
</dbReference>